<evidence type="ECO:0000256" key="6">
    <source>
        <dbReference type="ARBA" id="ARBA00023136"/>
    </source>
</evidence>
<dbReference type="InterPro" id="IPR000715">
    <property type="entry name" value="Glycosyl_transferase_4"/>
</dbReference>
<evidence type="ECO:0000256" key="2">
    <source>
        <dbReference type="ARBA" id="ARBA00022475"/>
    </source>
</evidence>
<dbReference type="PANTHER" id="PTHR22926">
    <property type="entry name" value="PHOSPHO-N-ACETYLMURAMOYL-PENTAPEPTIDE-TRANSFERASE"/>
    <property type="match status" value="1"/>
</dbReference>
<comment type="subcellular location">
    <subcellularLocation>
        <location evidence="1">Cell membrane</location>
        <topology evidence="1">Multi-pass membrane protein</topology>
    </subcellularLocation>
</comment>
<keyword evidence="3 9" id="KW-0808">Transferase</keyword>
<dbReference type="CDD" id="cd06853">
    <property type="entry name" value="GT_WecA_like"/>
    <property type="match status" value="1"/>
</dbReference>
<dbReference type="InterPro" id="IPR018480">
    <property type="entry name" value="PNAcMuramoyl-5peptid_Trfase_CS"/>
</dbReference>
<feature type="transmembrane region" description="Helical" evidence="8">
    <location>
        <begin position="158"/>
        <end position="185"/>
    </location>
</feature>
<dbReference type="GO" id="GO:0016780">
    <property type="term" value="F:phosphotransferase activity, for other substituted phosphate groups"/>
    <property type="evidence" value="ECO:0007669"/>
    <property type="project" value="InterPro"/>
</dbReference>
<feature type="transmembrane region" description="Helical" evidence="8">
    <location>
        <begin position="33"/>
        <end position="53"/>
    </location>
</feature>
<dbReference type="GO" id="GO:0046872">
    <property type="term" value="F:metal ion binding"/>
    <property type="evidence" value="ECO:0007669"/>
    <property type="project" value="UniProtKB-KW"/>
</dbReference>
<accession>A0A2W5FA41</accession>
<dbReference type="Pfam" id="PF00953">
    <property type="entry name" value="Glycos_transf_4"/>
    <property type="match status" value="1"/>
</dbReference>
<dbReference type="GO" id="GO:0071555">
    <property type="term" value="P:cell wall organization"/>
    <property type="evidence" value="ECO:0007669"/>
    <property type="project" value="TreeGrafter"/>
</dbReference>
<feature type="binding site" evidence="7">
    <location>
        <position position="201"/>
    </location>
    <ligand>
        <name>Mg(2+)</name>
        <dbReference type="ChEBI" id="CHEBI:18420"/>
    </ligand>
</feature>
<keyword evidence="7" id="KW-0479">Metal-binding</keyword>
<feature type="transmembrane region" description="Helical" evidence="8">
    <location>
        <begin position="120"/>
        <end position="143"/>
    </location>
</feature>
<organism evidence="9 10">
    <name type="scientific">Pseudopedobacter saltans</name>
    <dbReference type="NCBI Taxonomy" id="151895"/>
    <lineage>
        <taxon>Bacteria</taxon>
        <taxon>Pseudomonadati</taxon>
        <taxon>Bacteroidota</taxon>
        <taxon>Sphingobacteriia</taxon>
        <taxon>Sphingobacteriales</taxon>
        <taxon>Sphingobacteriaceae</taxon>
        <taxon>Pseudopedobacter</taxon>
    </lineage>
</organism>
<dbReference type="EMBL" id="QFOI01000009">
    <property type="protein sequence ID" value="PZP52218.1"/>
    <property type="molecule type" value="Genomic_DNA"/>
</dbReference>
<reference evidence="9 10" key="1">
    <citation type="submission" date="2017-11" db="EMBL/GenBank/DDBJ databases">
        <title>Infants hospitalized years apart are colonized by the same room-sourced microbial strains.</title>
        <authorList>
            <person name="Brooks B."/>
            <person name="Olm M.R."/>
            <person name="Firek B.A."/>
            <person name="Baker R."/>
            <person name="Thomas B.C."/>
            <person name="Morowitz M.J."/>
            <person name="Banfield J.F."/>
        </authorList>
    </citation>
    <scope>NUCLEOTIDE SEQUENCE [LARGE SCALE GENOMIC DNA]</scope>
    <source>
        <strain evidence="9">S2_009_000_R2_76</strain>
    </source>
</reference>
<keyword evidence="7" id="KW-0460">Magnesium</keyword>
<feature type="binding site" evidence="7">
    <location>
        <position position="141"/>
    </location>
    <ligand>
        <name>Mg(2+)</name>
        <dbReference type="ChEBI" id="CHEBI:18420"/>
    </ligand>
</feature>
<keyword evidence="4 8" id="KW-0812">Transmembrane</keyword>
<evidence type="ECO:0000256" key="3">
    <source>
        <dbReference type="ARBA" id="ARBA00022679"/>
    </source>
</evidence>
<feature type="transmembrane region" description="Helical" evidence="8">
    <location>
        <begin position="317"/>
        <end position="336"/>
    </location>
</feature>
<keyword evidence="2" id="KW-1003">Cell membrane</keyword>
<feature type="transmembrane region" description="Helical" evidence="8">
    <location>
        <begin position="197"/>
        <end position="219"/>
    </location>
</feature>
<evidence type="ECO:0000256" key="7">
    <source>
        <dbReference type="PIRSR" id="PIRSR600715-1"/>
    </source>
</evidence>
<dbReference type="PROSITE" id="PS01348">
    <property type="entry name" value="MRAY_2"/>
    <property type="match status" value="1"/>
</dbReference>
<evidence type="ECO:0000256" key="8">
    <source>
        <dbReference type="SAM" id="Phobius"/>
    </source>
</evidence>
<evidence type="ECO:0000256" key="5">
    <source>
        <dbReference type="ARBA" id="ARBA00022989"/>
    </source>
</evidence>
<proteinExistence type="predicted"/>
<dbReference type="GO" id="GO:0044038">
    <property type="term" value="P:cell wall macromolecule biosynthetic process"/>
    <property type="evidence" value="ECO:0007669"/>
    <property type="project" value="TreeGrafter"/>
</dbReference>
<feature type="non-terminal residue" evidence="9">
    <location>
        <position position="356"/>
    </location>
</feature>
<evidence type="ECO:0000313" key="9">
    <source>
        <dbReference type="EMBL" id="PZP52218.1"/>
    </source>
</evidence>
<dbReference type="Proteomes" id="UP000249645">
    <property type="component" value="Unassembled WGS sequence"/>
</dbReference>
<comment type="caution">
    <text evidence="9">The sequence shown here is derived from an EMBL/GenBank/DDBJ whole genome shotgun (WGS) entry which is preliminary data.</text>
</comment>
<evidence type="ECO:0000256" key="4">
    <source>
        <dbReference type="ARBA" id="ARBA00022692"/>
    </source>
</evidence>
<feature type="transmembrane region" description="Helical" evidence="8">
    <location>
        <begin position="290"/>
        <end position="311"/>
    </location>
</feature>
<dbReference type="GO" id="GO:0005886">
    <property type="term" value="C:plasma membrane"/>
    <property type="evidence" value="ECO:0007669"/>
    <property type="project" value="UniProtKB-SubCell"/>
</dbReference>
<evidence type="ECO:0000313" key="10">
    <source>
        <dbReference type="Proteomes" id="UP000249645"/>
    </source>
</evidence>
<name>A0A2W5FA41_9SPHI</name>
<feature type="transmembrane region" description="Helical" evidence="8">
    <location>
        <begin position="60"/>
        <end position="78"/>
    </location>
</feature>
<feature type="transmembrane region" description="Helical" evidence="8">
    <location>
        <begin position="239"/>
        <end position="259"/>
    </location>
</feature>
<feature type="transmembrane region" description="Helical" evidence="8">
    <location>
        <begin position="90"/>
        <end position="108"/>
    </location>
</feature>
<keyword evidence="6 8" id="KW-0472">Membrane</keyword>
<dbReference type="AlphaFoldDB" id="A0A2W5FA41"/>
<evidence type="ECO:0000256" key="1">
    <source>
        <dbReference type="ARBA" id="ARBA00004651"/>
    </source>
</evidence>
<dbReference type="GO" id="GO:0009103">
    <property type="term" value="P:lipopolysaccharide biosynthetic process"/>
    <property type="evidence" value="ECO:0007669"/>
    <property type="project" value="TreeGrafter"/>
</dbReference>
<comment type="cofactor">
    <cofactor evidence="7">
        <name>Mg(2+)</name>
        <dbReference type="ChEBI" id="CHEBI:18420"/>
    </cofactor>
</comment>
<keyword evidence="5 8" id="KW-1133">Transmembrane helix</keyword>
<dbReference type="PANTHER" id="PTHR22926:SF3">
    <property type="entry name" value="UNDECAPRENYL-PHOSPHATE ALPHA-N-ACETYLGLUCOSAMINYL 1-PHOSPHATE TRANSFERASE"/>
    <property type="match status" value="1"/>
</dbReference>
<gene>
    <name evidence="9" type="ORF">DI598_01170</name>
</gene>
<protein>
    <submittedName>
        <fullName evidence="9">Undecaprenyl/decaprenyl-phosphate alpha-N-acetylglucosaminyl 1-phosphate transferase</fullName>
    </submittedName>
</protein>
<sequence>MTIVLLSIPGILLVALRKRLVDRPDQRKRHKKLIPSFGGLAIFSSVAFVTAVFDVEKYFANWNFVFAGAFLLFVTGLKDDVVAITPKQKFAAQFIAALLVAYFADVRIGNLHGFMGIHAIPIWLSVLLSSFGIVFITNAYNLIDGVDGLCGSLSFVELMALGCYFAYMGDVGFAMCAFCLAGAILGFLRFNFYQARIFMGDTGSLVVGFFIAFLCICMVETEEFHRNGSPLSYYAGKGHLALAMSIVIVPVFDTFRVFATRIIHGGSPFKPDRRHIHHLLLDAGLNSRQICFSLIAVNITLVVTTIFLVNLDINPTVAILLLFFMALGFLLIALKLRNMGVAKKKKMLLVEESKIR</sequence>